<dbReference type="PANTHER" id="PTHR23148:SF0">
    <property type="entry name" value="SERINE_ARGININE REPETITIVE MATRIX PROTEIN 1"/>
    <property type="match status" value="1"/>
</dbReference>
<feature type="compositionally biased region" description="Basic and acidic residues" evidence="2">
    <location>
        <begin position="134"/>
        <end position="166"/>
    </location>
</feature>
<protein>
    <submittedName>
        <fullName evidence="4">PWI domain-containing protein</fullName>
    </submittedName>
</protein>
<evidence type="ECO:0000313" key="4">
    <source>
        <dbReference type="EMBL" id="KZT70043.1"/>
    </source>
</evidence>
<keyword evidence="1" id="KW-0507">mRNA processing</keyword>
<dbReference type="Proteomes" id="UP000076727">
    <property type="component" value="Unassembled WGS sequence"/>
</dbReference>
<dbReference type="InterPro" id="IPR002483">
    <property type="entry name" value="PWI_dom"/>
</dbReference>
<dbReference type="GO" id="GO:0003723">
    <property type="term" value="F:RNA binding"/>
    <property type="evidence" value="ECO:0007669"/>
    <property type="project" value="TreeGrafter"/>
</dbReference>
<reference evidence="4 5" key="1">
    <citation type="journal article" date="2016" name="Mol. Biol. Evol.">
        <title>Comparative Genomics of Early-Diverging Mushroom-Forming Fungi Provides Insights into the Origins of Lignocellulose Decay Capabilities.</title>
        <authorList>
            <person name="Nagy L.G."/>
            <person name="Riley R."/>
            <person name="Tritt A."/>
            <person name="Adam C."/>
            <person name="Daum C."/>
            <person name="Floudas D."/>
            <person name="Sun H."/>
            <person name="Yadav J.S."/>
            <person name="Pangilinan J."/>
            <person name="Larsson K.H."/>
            <person name="Matsuura K."/>
            <person name="Barry K."/>
            <person name="Labutti K."/>
            <person name="Kuo R."/>
            <person name="Ohm R.A."/>
            <person name="Bhattacharya S.S."/>
            <person name="Shirouzu T."/>
            <person name="Yoshinaga Y."/>
            <person name="Martin F.M."/>
            <person name="Grigoriev I.V."/>
            <person name="Hibbett D.S."/>
        </authorList>
    </citation>
    <scope>NUCLEOTIDE SEQUENCE [LARGE SCALE GENOMIC DNA]</scope>
    <source>
        <strain evidence="4 5">L-15889</strain>
    </source>
</reference>
<dbReference type="GO" id="GO:0048024">
    <property type="term" value="P:regulation of mRNA splicing, via spliceosome"/>
    <property type="evidence" value="ECO:0007669"/>
    <property type="project" value="TreeGrafter"/>
</dbReference>
<evidence type="ECO:0000256" key="1">
    <source>
        <dbReference type="ARBA" id="ARBA00022664"/>
    </source>
</evidence>
<evidence type="ECO:0000256" key="2">
    <source>
        <dbReference type="SAM" id="MobiDB-lite"/>
    </source>
</evidence>
<sequence length="214" mass="24275">MADAGFFKGTSADQDRRFSDKELKLLKTMKFPPEFEKKVDMRKVNLSVIRPWVVKKIVELVGFEDEVVVEYAMGLLEDDTQPTPDPRKMQINLTGFLTNHTAEFMSAVWKLLLEAQESPAGVPQTFVEEKKAEMRQARMGDTRALEERDRRARLDEIRDNERDTRANGRGRGRGRGRGGRGGFDDDRGGRPRDSGWGGRGGGVSLLIHGYSLFW</sequence>
<dbReference type="EMBL" id="KV429054">
    <property type="protein sequence ID" value="KZT70043.1"/>
    <property type="molecule type" value="Genomic_DNA"/>
</dbReference>
<gene>
    <name evidence="4" type="ORF">DAEQUDRAFT_237376</name>
</gene>
<dbReference type="PANTHER" id="PTHR23148">
    <property type="entry name" value="SERINE/ARGININE REGULATED NUCLEAR MATRIX PROTEIN"/>
    <property type="match status" value="1"/>
</dbReference>
<feature type="compositionally biased region" description="Basic residues" evidence="2">
    <location>
        <begin position="168"/>
        <end position="178"/>
    </location>
</feature>
<dbReference type="SMART" id="SM00311">
    <property type="entry name" value="PWI"/>
    <property type="match status" value="1"/>
</dbReference>
<dbReference type="Pfam" id="PF01480">
    <property type="entry name" value="PWI"/>
    <property type="match status" value="1"/>
</dbReference>
<dbReference type="InterPro" id="IPR052225">
    <property type="entry name" value="Ser/Arg_repetitive_matrix"/>
</dbReference>
<dbReference type="OrthoDB" id="163257at2759"/>
<dbReference type="Gene3D" id="1.20.1390.10">
    <property type="entry name" value="PWI domain"/>
    <property type="match status" value="1"/>
</dbReference>
<feature type="domain" description="PWI" evidence="3">
    <location>
        <begin position="28"/>
        <end position="129"/>
    </location>
</feature>
<dbReference type="GO" id="GO:0005681">
    <property type="term" value="C:spliceosomal complex"/>
    <property type="evidence" value="ECO:0007669"/>
    <property type="project" value="TreeGrafter"/>
</dbReference>
<evidence type="ECO:0000313" key="5">
    <source>
        <dbReference type="Proteomes" id="UP000076727"/>
    </source>
</evidence>
<feature type="compositionally biased region" description="Basic and acidic residues" evidence="2">
    <location>
        <begin position="182"/>
        <end position="193"/>
    </location>
</feature>
<feature type="region of interest" description="Disordered" evidence="2">
    <location>
        <begin position="134"/>
        <end position="198"/>
    </location>
</feature>
<dbReference type="GO" id="GO:0006397">
    <property type="term" value="P:mRNA processing"/>
    <property type="evidence" value="ECO:0007669"/>
    <property type="project" value="UniProtKB-KW"/>
</dbReference>
<keyword evidence="5" id="KW-1185">Reference proteome</keyword>
<dbReference type="SUPFAM" id="SSF101233">
    <property type="entry name" value="PWI domain"/>
    <property type="match status" value="1"/>
</dbReference>
<accession>A0A165QXA0</accession>
<dbReference type="InterPro" id="IPR036483">
    <property type="entry name" value="PWI_dom_sf"/>
</dbReference>
<dbReference type="STRING" id="1314783.A0A165QXA0"/>
<evidence type="ECO:0000259" key="3">
    <source>
        <dbReference type="PROSITE" id="PS51025"/>
    </source>
</evidence>
<proteinExistence type="predicted"/>
<dbReference type="AlphaFoldDB" id="A0A165QXA0"/>
<organism evidence="4 5">
    <name type="scientific">Daedalea quercina L-15889</name>
    <dbReference type="NCBI Taxonomy" id="1314783"/>
    <lineage>
        <taxon>Eukaryota</taxon>
        <taxon>Fungi</taxon>
        <taxon>Dikarya</taxon>
        <taxon>Basidiomycota</taxon>
        <taxon>Agaricomycotina</taxon>
        <taxon>Agaricomycetes</taxon>
        <taxon>Polyporales</taxon>
        <taxon>Fomitopsis</taxon>
    </lineage>
</organism>
<name>A0A165QXA0_9APHY</name>
<dbReference type="PROSITE" id="PS51025">
    <property type="entry name" value="PWI"/>
    <property type="match status" value="1"/>
</dbReference>